<dbReference type="GeneID" id="27340008"/>
<dbReference type="STRING" id="569365.A0A0D2B8T0"/>
<dbReference type="SMART" id="SM00355">
    <property type="entry name" value="ZnF_C2H2"/>
    <property type="match status" value="5"/>
</dbReference>
<dbReference type="SUPFAM" id="SSF57667">
    <property type="entry name" value="beta-beta-alpha zinc fingers"/>
    <property type="match status" value="3"/>
</dbReference>
<protein>
    <recommendedName>
        <fullName evidence="9">C2H2-type domain-containing protein</fullName>
    </recommendedName>
</protein>
<feature type="domain" description="C2H2-type" evidence="9">
    <location>
        <begin position="297"/>
        <end position="324"/>
    </location>
</feature>
<reference evidence="10 11" key="1">
    <citation type="submission" date="2015-01" db="EMBL/GenBank/DDBJ databases">
        <title>The Genome Sequence of Cladophialophora immunda CBS83496.</title>
        <authorList>
            <consortium name="The Broad Institute Genomics Platform"/>
            <person name="Cuomo C."/>
            <person name="de Hoog S."/>
            <person name="Gorbushina A."/>
            <person name="Stielow B."/>
            <person name="Teixiera M."/>
            <person name="Abouelleil A."/>
            <person name="Chapman S.B."/>
            <person name="Priest M."/>
            <person name="Young S.K."/>
            <person name="Wortman J."/>
            <person name="Nusbaum C."/>
            <person name="Birren B."/>
        </authorList>
    </citation>
    <scope>NUCLEOTIDE SEQUENCE [LARGE SCALE GENOMIC DNA]</scope>
    <source>
        <strain evidence="10 11">CBS 83496</strain>
    </source>
</reference>
<dbReference type="HOGENOM" id="CLU_053165_0_0_1"/>
<dbReference type="AlphaFoldDB" id="A0A0D2B8T0"/>
<keyword evidence="5" id="KW-0862">Zinc</keyword>
<dbReference type="VEuPathDB" id="FungiDB:PV07_00814"/>
<dbReference type="OrthoDB" id="4748970at2759"/>
<dbReference type="GO" id="GO:0008270">
    <property type="term" value="F:zinc ion binding"/>
    <property type="evidence" value="ECO:0007669"/>
    <property type="project" value="UniProtKB-KW"/>
</dbReference>
<dbReference type="InterPro" id="IPR036236">
    <property type="entry name" value="Znf_C2H2_sf"/>
</dbReference>
<dbReference type="GO" id="GO:0010468">
    <property type="term" value="P:regulation of gene expression"/>
    <property type="evidence" value="ECO:0007669"/>
    <property type="project" value="TreeGrafter"/>
</dbReference>
<dbReference type="InterPro" id="IPR013087">
    <property type="entry name" value="Znf_C2H2_type"/>
</dbReference>
<dbReference type="PROSITE" id="PS00028">
    <property type="entry name" value="ZINC_FINGER_C2H2_1"/>
    <property type="match status" value="4"/>
</dbReference>
<dbReference type="PANTHER" id="PTHR16515:SF49">
    <property type="entry name" value="GASTRULA ZINC FINGER PROTEIN XLCGF49.1-LIKE-RELATED"/>
    <property type="match status" value="1"/>
</dbReference>
<evidence type="ECO:0000259" key="9">
    <source>
        <dbReference type="PROSITE" id="PS50157"/>
    </source>
</evidence>
<dbReference type="Proteomes" id="UP000054466">
    <property type="component" value="Unassembled WGS sequence"/>
</dbReference>
<evidence type="ECO:0000256" key="4">
    <source>
        <dbReference type="ARBA" id="ARBA00022771"/>
    </source>
</evidence>
<feature type="domain" description="C2H2-type" evidence="9">
    <location>
        <begin position="187"/>
        <end position="214"/>
    </location>
</feature>
<dbReference type="EMBL" id="KN847040">
    <property type="protein sequence ID" value="KIW34012.1"/>
    <property type="molecule type" value="Genomic_DNA"/>
</dbReference>
<evidence type="ECO:0000256" key="5">
    <source>
        <dbReference type="ARBA" id="ARBA00022833"/>
    </source>
</evidence>
<keyword evidence="11" id="KW-1185">Reference proteome</keyword>
<name>A0A0D2B8T0_9EURO</name>
<dbReference type="PROSITE" id="PS50157">
    <property type="entry name" value="ZINC_FINGER_C2H2_2"/>
    <property type="match status" value="4"/>
</dbReference>
<evidence type="ECO:0000256" key="3">
    <source>
        <dbReference type="ARBA" id="ARBA00022737"/>
    </source>
</evidence>
<keyword evidence="3" id="KW-0677">Repeat</keyword>
<proteinExistence type="predicted"/>
<evidence type="ECO:0000256" key="8">
    <source>
        <dbReference type="SAM" id="MobiDB-lite"/>
    </source>
</evidence>
<gene>
    <name evidence="10" type="ORF">PV07_00814</name>
</gene>
<evidence type="ECO:0000313" key="11">
    <source>
        <dbReference type="Proteomes" id="UP000054466"/>
    </source>
</evidence>
<feature type="region of interest" description="Disordered" evidence="8">
    <location>
        <begin position="161"/>
        <end position="180"/>
    </location>
</feature>
<accession>A0A0D2B8T0</accession>
<evidence type="ECO:0000313" key="10">
    <source>
        <dbReference type="EMBL" id="KIW34012.1"/>
    </source>
</evidence>
<feature type="domain" description="C2H2-type" evidence="9">
    <location>
        <begin position="240"/>
        <end position="267"/>
    </location>
</feature>
<evidence type="ECO:0000256" key="7">
    <source>
        <dbReference type="PROSITE-ProRule" id="PRU00042"/>
    </source>
</evidence>
<evidence type="ECO:0000256" key="6">
    <source>
        <dbReference type="ARBA" id="ARBA00023242"/>
    </source>
</evidence>
<evidence type="ECO:0000256" key="1">
    <source>
        <dbReference type="ARBA" id="ARBA00004123"/>
    </source>
</evidence>
<organism evidence="10 11">
    <name type="scientific">Cladophialophora immunda</name>
    <dbReference type="NCBI Taxonomy" id="569365"/>
    <lineage>
        <taxon>Eukaryota</taxon>
        <taxon>Fungi</taxon>
        <taxon>Dikarya</taxon>
        <taxon>Ascomycota</taxon>
        <taxon>Pezizomycotina</taxon>
        <taxon>Eurotiomycetes</taxon>
        <taxon>Chaetothyriomycetidae</taxon>
        <taxon>Chaetothyriales</taxon>
        <taxon>Herpotrichiellaceae</taxon>
        <taxon>Cladophialophora</taxon>
    </lineage>
</organism>
<keyword evidence="2" id="KW-0479">Metal-binding</keyword>
<dbReference type="InterPro" id="IPR050331">
    <property type="entry name" value="Zinc_finger"/>
</dbReference>
<dbReference type="GO" id="GO:0005634">
    <property type="term" value="C:nucleus"/>
    <property type="evidence" value="ECO:0007669"/>
    <property type="project" value="UniProtKB-SubCell"/>
</dbReference>
<feature type="domain" description="C2H2-type" evidence="9">
    <location>
        <begin position="213"/>
        <end position="235"/>
    </location>
</feature>
<comment type="subcellular location">
    <subcellularLocation>
        <location evidence="1">Nucleus</location>
    </subcellularLocation>
</comment>
<dbReference type="Pfam" id="PF00096">
    <property type="entry name" value="zf-C2H2"/>
    <property type="match status" value="4"/>
</dbReference>
<dbReference type="Gene3D" id="3.30.160.60">
    <property type="entry name" value="Classic Zinc Finger"/>
    <property type="match status" value="2"/>
</dbReference>
<keyword evidence="4 7" id="KW-0863">Zinc-finger</keyword>
<dbReference type="PANTHER" id="PTHR16515">
    <property type="entry name" value="PR DOMAIN ZINC FINGER PROTEIN"/>
    <property type="match status" value="1"/>
</dbReference>
<sequence>MDMPWGPIVNHEHPSFDPTLASPELSGNYPAYFDPHCAGSHTDSSELSNTPSHFSIPGQERYVSAAFGIDTDDIENFCASHCEDGCAFPQPWQVCFQSMEGTILQDTTQPDISHTASSFESWSPMCTSASHSSEASHLAFWDETGRQDYSMIMPGFPVYSDRPLDPETDPTSPEPQKFRKKRAKGPVICPVCNKTLEKPYLLREHLREHGDQYTCSSCQQTFAEAGNLAMHMKMHEAGPYVCPTCTKEFLKAANYRRHLKCHDENRQKKKCPQEGCDKTYAFAGCLNRHIKSHFEDYRCGDCQKTFNRSDLRDRHQSKHCPKARVRRAAENPTFLQPLYSQPEPPQECHQVDEPFYMPVHVQMPAQNLIMYQQPSTTIQGLMSEHLNQVQVPTPAASLRQPTAQMGHQAFSPEQCIGDQPPGYGL</sequence>
<evidence type="ECO:0000256" key="2">
    <source>
        <dbReference type="ARBA" id="ARBA00022723"/>
    </source>
</evidence>
<keyword evidence="6" id="KW-0539">Nucleus</keyword>
<feature type="region of interest" description="Disordered" evidence="8">
    <location>
        <begin position="401"/>
        <end position="425"/>
    </location>
</feature>
<dbReference type="RefSeq" id="XP_016254228.1">
    <property type="nucleotide sequence ID" value="XM_016387300.1"/>
</dbReference>